<evidence type="ECO:0000259" key="5">
    <source>
        <dbReference type="SMART" id="SM00644"/>
    </source>
</evidence>
<accession>A0AAW5F5T9</accession>
<evidence type="ECO:0000256" key="2">
    <source>
        <dbReference type="ARBA" id="ARBA00011901"/>
    </source>
</evidence>
<dbReference type="SUPFAM" id="SSF55846">
    <property type="entry name" value="N-acetylmuramoyl-L-alanine amidase-like"/>
    <property type="match status" value="1"/>
</dbReference>
<evidence type="ECO:0000256" key="4">
    <source>
        <dbReference type="ARBA" id="ARBA00023316"/>
    </source>
</evidence>
<reference evidence="6" key="1">
    <citation type="journal article" date="2022" name="Cell Host Microbe">
        <title>Colonization of the live biotherapeutic product VE303 and modulation of the microbiota and metabolites in healthy volunteers.</title>
        <authorList>
            <person name="Dsouza M."/>
            <person name="Menon R."/>
            <person name="Crossette E."/>
            <person name="Bhattarai S.K."/>
            <person name="Schneider J."/>
            <person name="Kim Y.G."/>
            <person name="Reddy S."/>
            <person name="Caballero S."/>
            <person name="Felix C."/>
            <person name="Cornacchione L."/>
            <person name="Hendrickson J."/>
            <person name="Watson A.R."/>
            <person name="Minot S.S."/>
            <person name="Greenfield N."/>
            <person name="Schopf L."/>
            <person name="Szabady R."/>
            <person name="Patarroyo J."/>
            <person name="Smith W."/>
            <person name="Harrison P."/>
            <person name="Kuijper E.J."/>
            <person name="Kelly C.P."/>
            <person name="Olle B."/>
            <person name="Bobilev D."/>
            <person name="Silber J.L."/>
            <person name="Bucci V."/>
            <person name="Roberts B."/>
            <person name="Faith J."/>
            <person name="Norman J.M."/>
        </authorList>
    </citation>
    <scope>NUCLEOTIDE SEQUENCE</scope>
    <source>
        <strain evidence="6">VE303-04</strain>
    </source>
</reference>
<dbReference type="GO" id="GO:0009254">
    <property type="term" value="P:peptidoglycan turnover"/>
    <property type="evidence" value="ECO:0007669"/>
    <property type="project" value="TreeGrafter"/>
</dbReference>
<dbReference type="Proteomes" id="UP001203136">
    <property type="component" value="Unassembled WGS sequence"/>
</dbReference>
<dbReference type="GO" id="GO:0071555">
    <property type="term" value="P:cell wall organization"/>
    <property type="evidence" value="ECO:0007669"/>
    <property type="project" value="UniProtKB-KW"/>
</dbReference>
<evidence type="ECO:0000256" key="3">
    <source>
        <dbReference type="ARBA" id="ARBA00022801"/>
    </source>
</evidence>
<keyword evidence="4" id="KW-0961">Cell wall biogenesis/degradation</keyword>
<name>A0AAW5F5T9_CLOSY</name>
<comment type="catalytic activity">
    <reaction evidence="1">
        <text>Hydrolyzes the link between N-acetylmuramoyl residues and L-amino acid residues in certain cell-wall glycopeptides.</text>
        <dbReference type="EC" id="3.5.1.28"/>
    </reaction>
</comment>
<dbReference type="SUPFAM" id="SSF69360">
    <property type="entry name" value="Cell wall binding repeat"/>
    <property type="match status" value="1"/>
</dbReference>
<dbReference type="PANTHER" id="PTHR30417:SF1">
    <property type="entry name" value="N-ACETYLMURAMOYL-L-ALANINE AMIDASE AMID"/>
    <property type="match status" value="1"/>
</dbReference>
<gene>
    <name evidence="6" type="ORF">K5I21_14750</name>
</gene>
<dbReference type="InterPro" id="IPR051206">
    <property type="entry name" value="NAMLAA_amidase_2"/>
</dbReference>
<dbReference type="InterPro" id="IPR002502">
    <property type="entry name" value="Amidase_domain"/>
</dbReference>
<protein>
    <recommendedName>
        <fullName evidence="2">N-acetylmuramoyl-L-alanine amidase</fullName>
        <ecNumber evidence="2">3.5.1.28</ecNumber>
    </recommendedName>
</protein>
<keyword evidence="3 6" id="KW-0378">Hydrolase</keyword>
<evidence type="ECO:0000313" key="6">
    <source>
        <dbReference type="EMBL" id="MCK0087111.1"/>
    </source>
</evidence>
<dbReference type="Gene3D" id="3.40.80.10">
    <property type="entry name" value="Peptidoglycan recognition protein-like"/>
    <property type="match status" value="1"/>
</dbReference>
<evidence type="ECO:0000313" key="7">
    <source>
        <dbReference type="Proteomes" id="UP001203136"/>
    </source>
</evidence>
<dbReference type="EC" id="3.5.1.28" evidence="2"/>
<evidence type="ECO:0000256" key="1">
    <source>
        <dbReference type="ARBA" id="ARBA00001561"/>
    </source>
</evidence>
<organism evidence="6 7">
    <name type="scientific">Clostridium symbiosum</name>
    <name type="common">Bacteroides symbiosus</name>
    <dbReference type="NCBI Taxonomy" id="1512"/>
    <lineage>
        <taxon>Bacteria</taxon>
        <taxon>Bacillati</taxon>
        <taxon>Bacillota</taxon>
        <taxon>Clostridia</taxon>
        <taxon>Lachnospirales</taxon>
        <taxon>Lachnospiraceae</taxon>
        <taxon>Otoolea</taxon>
    </lineage>
</organism>
<dbReference type="GO" id="GO:0009253">
    <property type="term" value="P:peptidoglycan catabolic process"/>
    <property type="evidence" value="ECO:0007669"/>
    <property type="project" value="InterPro"/>
</dbReference>
<dbReference type="EMBL" id="JAINVB010000001">
    <property type="protein sequence ID" value="MCK0087111.1"/>
    <property type="molecule type" value="Genomic_DNA"/>
</dbReference>
<comment type="caution">
    <text evidence="6">The sequence shown here is derived from an EMBL/GenBank/DDBJ whole genome shotgun (WGS) entry which is preliminary data.</text>
</comment>
<dbReference type="InterPro" id="IPR036505">
    <property type="entry name" value="Amidase/PGRP_sf"/>
</dbReference>
<dbReference type="CDD" id="cd06583">
    <property type="entry name" value="PGRP"/>
    <property type="match status" value="1"/>
</dbReference>
<sequence>MKINKLLTPYNYNDGQISRIKYIVIHYVGATGGAEANCRYYASEHIGASAHYYVDFDGSIWQSVEDKNIAWHSGRKDGIYKHPECRNSNSIGIELCVRNKGSQAATSRDWYFEDATVRSAVALTRELMEKYKITADRVVRHYDVTGKICPNPFVYNHTDHTWEEFKAALKSAGFTPGWEKDTLGRYRYVQADGTYAVNKWLLINHHWYLFGKDGYMLTGWQRWNGSSVIGLDEPGDWYFLDNTVDGPLEGACWHERAGGFGGLEVWEIN</sequence>
<dbReference type="Pfam" id="PF01510">
    <property type="entry name" value="Amidase_2"/>
    <property type="match status" value="1"/>
</dbReference>
<dbReference type="Gene3D" id="2.10.270.20">
    <property type="match status" value="1"/>
</dbReference>
<dbReference type="RefSeq" id="WP_100932163.1">
    <property type="nucleotide sequence ID" value="NZ_BAABZD010000005.1"/>
</dbReference>
<proteinExistence type="predicted"/>
<feature type="domain" description="N-acetylmuramoyl-L-alanine amidase" evidence="5">
    <location>
        <begin position="10"/>
        <end position="164"/>
    </location>
</feature>
<dbReference type="GO" id="GO:0008745">
    <property type="term" value="F:N-acetylmuramoyl-L-alanine amidase activity"/>
    <property type="evidence" value="ECO:0007669"/>
    <property type="project" value="UniProtKB-EC"/>
</dbReference>
<dbReference type="AlphaFoldDB" id="A0AAW5F5T9"/>
<dbReference type="SMART" id="SM00644">
    <property type="entry name" value="Ami_2"/>
    <property type="match status" value="1"/>
</dbReference>
<dbReference type="PANTHER" id="PTHR30417">
    <property type="entry name" value="N-ACETYLMURAMOYL-L-ALANINE AMIDASE AMID"/>
    <property type="match status" value="1"/>
</dbReference>